<keyword evidence="3" id="KW-1185">Reference proteome</keyword>
<sequence length="255" mass="27609">MENIIQELSEFLTPLPCFANEPSRRAVLINAGLSDLLPSVNLSGSAYDCVASLLDHFAKSGQIEEQIALLQEVYKSVGGEKKKEITRLIALLNTPGAQATLRASAPLYAPAPTHQTNIYGGNVTVQQGDKPMATNTQFNNQFQNLNGDLIQGSQNFTTGAKTYNLHTPQDLTALLVELQKMIAQAPLPEDAKEEMAHEVKTAEIQSKKEKPDKKKAADALDNAKAILTKIGETVPQAVALGQMLGKAIDYVGQWL</sequence>
<organism evidence="2">
    <name type="scientific">Candidatus Moduliflexus flocculans</name>
    <dbReference type="NCBI Taxonomy" id="1499966"/>
    <lineage>
        <taxon>Bacteria</taxon>
        <taxon>Candidatus Moduliflexota</taxon>
        <taxon>Candidatus Moduliflexia</taxon>
        <taxon>Candidatus Moduliflexales</taxon>
        <taxon>Candidatus Moduliflexaceae</taxon>
    </lineage>
</organism>
<dbReference type="AlphaFoldDB" id="A0A0S6VQ31"/>
<dbReference type="EMBL" id="DF820455">
    <property type="protein sequence ID" value="GAK49205.1"/>
    <property type="molecule type" value="Genomic_DNA"/>
</dbReference>
<dbReference type="InterPro" id="IPR045437">
    <property type="entry name" value="EAD8"/>
</dbReference>
<proteinExistence type="predicted"/>
<gene>
    <name evidence="2" type="ORF">U14_00423</name>
</gene>
<name>A0A0S6VQ31_9BACT</name>
<dbReference type="Proteomes" id="UP000030700">
    <property type="component" value="Unassembled WGS sequence"/>
</dbReference>
<evidence type="ECO:0000259" key="1">
    <source>
        <dbReference type="Pfam" id="PF19961"/>
    </source>
</evidence>
<dbReference type="Pfam" id="PF19961">
    <property type="entry name" value="EAD8"/>
    <property type="match status" value="1"/>
</dbReference>
<protein>
    <recommendedName>
        <fullName evidence="1">Effector-associated domain-containing protein</fullName>
    </recommendedName>
</protein>
<evidence type="ECO:0000313" key="2">
    <source>
        <dbReference type="EMBL" id="GAK49205.1"/>
    </source>
</evidence>
<reference evidence="2" key="1">
    <citation type="journal article" date="2015" name="PeerJ">
        <title>First genomic representation of candidate bacterial phylum KSB3 points to enhanced environmental sensing as a trigger of wastewater bulking.</title>
        <authorList>
            <person name="Sekiguchi Y."/>
            <person name="Ohashi A."/>
            <person name="Parks D.H."/>
            <person name="Yamauchi T."/>
            <person name="Tyson G.W."/>
            <person name="Hugenholtz P."/>
        </authorList>
    </citation>
    <scope>NUCLEOTIDE SEQUENCE [LARGE SCALE GENOMIC DNA]</scope>
</reference>
<feature type="domain" description="Effector-associated" evidence="1">
    <location>
        <begin position="3"/>
        <end position="90"/>
    </location>
</feature>
<dbReference type="STRING" id="1499966.U14_00423"/>
<evidence type="ECO:0000313" key="3">
    <source>
        <dbReference type="Proteomes" id="UP000030700"/>
    </source>
</evidence>
<dbReference type="HOGENOM" id="CLU_1088437_0_0_0"/>
<accession>A0A0S6VQ31</accession>